<dbReference type="InterPro" id="IPR001138">
    <property type="entry name" value="Zn2Cys6_DnaBD"/>
</dbReference>
<keyword evidence="2" id="KW-0539">Nucleus</keyword>
<evidence type="ECO:0000256" key="2">
    <source>
        <dbReference type="ARBA" id="ARBA00023242"/>
    </source>
</evidence>
<dbReference type="Gene3D" id="4.10.240.10">
    <property type="entry name" value="Zn(2)-C6 fungal-type DNA-binding domain"/>
    <property type="match status" value="1"/>
</dbReference>
<evidence type="ECO:0000256" key="1">
    <source>
        <dbReference type="ARBA" id="ARBA00022723"/>
    </source>
</evidence>
<dbReference type="PROSITE" id="PS50048">
    <property type="entry name" value="ZN2_CY6_FUNGAL_2"/>
    <property type="match status" value="1"/>
</dbReference>
<dbReference type="PANTHER" id="PTHR31668:SF4">
    <property type="entry name" value="TRANSCRIPTIONAL ACTIVATOR PROTEIN DAL81"/>
    <property type="match status" value="1"/>
</dbReference>
<dbReference type="Pfam" id="PF04082">
    <property type="entry name" value="Fungal_trans"/>
    <property type="match status" value="1"/>
</dbReference>
<sequence>MRKYMSKSQRACDNCRARKSACRIESTPPCRLCYLSKRECTFESALKNPRVSAAPATHVSPTNSLQESAGLDITIEPSNALNSSDGFFDQQGYLLPSELPDPSANLWFDHAMIDMNMQSFNQIDMSRNEAVVDHLALPSSTVQGLTTTSIVCGLTGDMDPYLMQRYNFDSDNKFVFKRLAVRSVIQDVHPVQLLVSNIPAAIEESGQECHSFREQLEKLVSPDVGVRLISLFSRFVHPHFPILPPVESADPERSNPSTLAAIYLATLPFAGFDDYLSIQIAYDLPDAGKLWDLALNVLHQELHKPDFSTIQTLILLLVSPPHKPLMPDYATKWSLVGTMVAVSQTLGLHFDPSCWSISPTEKELRKRLSWAVKMVEVWHAAVLGRSCLIHDDDWLVPPPSVNDFSQEESKTPFPAHFIHMYQLTTILRTTLTTLFSLKAVQSLAKDYEGTLRKTQALMEEFNRWFSTATDIQSQSQDEDIDSSGSMLLGGHVVKVLLFRAILRPFNTFQNSTELTNPDNDRRELEARRLSRAGAKACVTSFVAFTSNLKSSWIHGFWPFWCTLGWSTLCNLALLLHVTADSSEEAQECKALLDHARRAIRLQSKSLEILRFSLLRIDSIFWKGLDHVFATKDIAMNNGFG</sequence>
<dbReference type="InterPro" id="IPR007219">
    <property type="entry name" value="XnlR_reg_dom"/>
</dbReference>
<dbReference type="InterPro" id="IPR036864">
    <property type="entry name" value="Zn2-C6_fun-type_DNA-bd_sf"/>
</dbReference>
<dbReference type="AlphaFoldDB" id="A0A9Q9DW23"/>
<gene>
    <name evidence="4" type="ORF">yc1106_07713</name>
</gene>
<keyword evidence="5" id="KW-1185">Reference proteome</keyword>
<reference evidence="4" key="1">
    <citation type="submission" date="2021-12" db="EMBL/GenBank/DDBJ databases">
        <title>Curvularia clavata genome.</title>
        <authorList>
            <person name="Cao Y."/>
        </authorList>
    </citation>
    <scope>NUCLEOTIDE SEQUENCE</scope>
    <source>
        <strain evidence="4">Yc1106</strain>
    </source>
</reference>
<protein>
    <recommendedName>
        <fullName evidence="3">Zn(2)-C6 fungal-type domain-containing protein</fullName>
    </recommendedName>
</protein>
<dbReference type="SMART" id="SM00906">
    <property type="entry name" value="Fungal_trans"/>
    <property type="match status" value="1"/>
</dbReference>
<feature type="domain" description="Zn(2)-C6 fungal-type" evidence="3">
    <location>
        <begin position="11"/>
        <end position="42"/>
    </location>
</feature>
<dbReference type="VEuPathDB" id="FungiDB:yc1106_07713"/>
<dbReference type="InterPro" id="IPR050797">
    <property type="entry name" value="Carb_Metab_Trans_Reg"/>
</dbReference>
<evidence type="ECO:0000313" key="4">
    <source>
        <dbReference type="EMBL" id="USP80439.1"/>
    </source>
</evidence>
<name>A0A9Q9DW23_CURCL</name>
<dbReference type="GO" id="GO:0003677">
    <property type="term" value="F:DNA binding"/>
    <property type="evidence" value="ECO:0007669"/>
    <property type="project" value="InterPro"/>
</dbReference>
<dbReference type="GO" id="GO:0000981">
    <property type="term" value="F:DNA-binding transcription factor activity, RNA polymerase II-specific"/>
    <property type="evidence" value="ECO:0007669"/>
    <property type="project" value="InterPro"/>
</dbReference>
<dbReference type="CDD" id="cd12148">
    <property type="entry name" value="fungal_TF_MHR"/>
    <property type="match status" value="1"/>
</dbReference>
<dbReference type="GO" id="GO:0001080">
    <property type="term" value="P:nitrogen catabolite activation of transcription from RNA polymerase II promoter"/>
    <property type="evidence" value="ECO:0007669"/>
    <property type="project" value="TreeGrafter"/>
</dbReference>
<dbReference type="EMBL" id="CP089279">
    <property type="protein sequence ID" value="USP80439.1"/>
    <property type="molecule type" value="Genomic_DNA"/>
</dbReference>
<dbReference type="SUPFAM" id="SSF57701">
    <property type="entry name" value="Zn2/Cys6 DNA-binding domain"/>
    <property type="match status" value="1"/>
</dbReference>
<dbReference type="PROSITE" id="PS00463">
    <property type="entry name" value="ZN2_CY6_FUNGAL_1"/>
    <property type="match status" value="1"/>
</dbReference>
<accession>A0A9Q9DW23</accession>
<dbReference type="GO" id="GO:0005634">
    <property type="term" value="C:nucleus"/>
    <property type="evidence" value="ECO:0007669"/>
    <property type="project" value="TreeGrafter"/>
</dbReference>
<dbReference type="Proteomes" id="UP001056012">
    <property type="component" value="Chromosome 6"/>
</dbReference>
<keyword evidence="1" id="KW-0479">Metal-binding</keyword>
<evidence type="ECO:0000259" key="3">
    <source>
        <dbReference type="PROSITE" id="PS50048"/>
    </source>
</evidence>
<dbReference type="GO" id="GO:0008270">
    <property type="term" value="F:zinc ion binding"/>
    <property type="evidence" value="ECO:0007669"/>
    <property type="project" value="InterPro"/>
</dbReference>
<evidence type="ECO:0000313" key="5">
    <source>
        <dbReference type="Proteomes" id="UP001056012"/>
    </source>
</evidence>
<organism evidence="4 5">
    <name type="scientific">Curvularia clavata</name>
    <dbReference type="NCBI Taxonomy" id="95742"/>
    <lineage>
        <taxon>Eukaryota</taxon>
        <taxon>Fungi</taxon>
        <taxon>Dikarya</taxon>
        <taxon>Ascomycota</taxon>
        <taxon>Pezizomycotina</taxon>
        <taxon>Dothideomycetes</taxon>
        <taxon>Pleosporomycetidae</taxon>
        <taxon>Pleosporales</taxon>
        <taxon>Pleosporineae</taxon>
        <taxon>Pleosporaceae</taxon>
        <taxon>Curvularia</taxon>
    </lineage>
</organism>
<dbReference type="PANTHER" id="PTHR31668">
    <property type="entry name" value="GLUCOSE TRANSPORT TRANSCRIPTION REGULATOR RGT1-RELATED-RELATED"/>
    <property type="match status" value="1"/>
</dbReference>
<dbReference type="GO" id="GO:0006351">
    <property type="term" value="P:DNA-templated transcription"/>
    <property type="evidence" value="ECO:0007669"/>
    <property type="project" value="InterPro"/>
</dbReference>
<proteinExistence type="predicted"/>
<dbReference type="CDD" id="cd00067">
    <property type="entry name" value="GAL4"/>
    <property type="match status" value="1"/>
</dbReference>
<dbReference type="OrthoDB" id="408631at2759"/>